<name>A0A8S1XIH9_9CILI</name>
<feature type="domain" description="RRM" evidence="3">
    <location>
        <begin position="49"/>
        <end position="143"/>
    </location>
</feature>
<evidence type="ECO:0000256" key="2">
    <source>
        <dbReference type="SAM" id="MobiDB-lite"/>
    </source>
</evidence>
<feature type="compositionally biased region" description="Basic residues" evidence="2">
    <location>
        <begin position="722"/>
        <end position="742"/>
    </location>
</feature>
<evidence type="ECO:0000259" key="3">
    <source>
        <dbReference type="PROSITE" id="PS50102"/>
    </source>
</evidence>
<sequence length="742" mass="89111">MQSNCILKPLQLQPQKPLKPLAGMQQNLNEHFNNIQNIIPYQFVDKNSPNITICGLTPKITEQSLRLVCAEYGNVVKISLRAYYRDAQAQIIANVTYENAQSAQHAYIELQKKVENGFHFQLYYGGPSYQNTSKIVKIKLPNPQIRGIIDKIARQVVKEGIQCEQIIKQREINNNKYAFLFLQSEENEYYKWRVYSFQNGDDEKQWKQEPYYFNLNECIYIPPSIEVEEPPSFAKKELEKAQITTKNKKIQYQVLEDSDRLIFSKMLRDLNTQKHTIGKAMIFCIDHQDCPADLMLILEESLLNDSTWSMKLARLYLISDILNNCNHNFKSYIQWCLPKIFSNLDQLLPYKEKILKLLQCWREQNLFDQKYLKGLELSFLMKEQSIQIESISSQLYKEKLAHVDDETLDRICRIKGLCSQGSRDTLIQRLVQHKFYNRANPDVSLEQVSKFVQVYRYIVDKDQQTIISSQKQSFTTQIQMMQEFLKLIQKRYKNIISKEGEEIDAIDERIYEFNKHIEIQRAERNLYINIDGRELTEEDIRTIEDKKVQVVTNYELTYLQPKPPLPPVPTDPIEIEVQQYRDILFQSGLYDPFKIEEFSKSKRAQLIKADQIRKEREKQLLIKQQQEQREREREKEREREREREREKEKERERDKEKEKEREREREREKEKERERERERQRYHNRSNKRSSASSESDKRNQKKKFDTKNDQKYDQKHDSKYYKRRSRSRSNSRKKKTQNKKR</sequence>
<dbReference type="SMART" id="SM00360">
    <property type="entry name" value="RRM"/>
    <property type="match status" value="1"/>
</dbReference>
<dbReference type="EMBL" id="CAJJDO010000126">
    <property type="protein sequence ID" value="CAD8200935.1"/>
    <property type="molecule type" value="Genomic_DNA"/>
</dbReference>
<dbReference type="InterPro" id="IPR000061">
    <property type="entry name" value="Surp"/>
</dbReference>
<feature type="domain" description="CID" evidence="5">
    <location>
        <begin position="255"/>
        <end position="383"/>
    </location>
</feature>
<evidence type="ECO:0000256" key="1">
    <source>
        <dbReference type="PROSITE-ProRule" id="PRU00176"/>
    </source>
</evidence>
<dbReference type="OrthoDB" id="377209at2759"/>
<dbReference type="InterPro" id="IPR000504">
    <property type="entry name" value="RRM_dom"/>
</dbReference>
<dbReference type="PANTHER" id="PTHR23140">
    <property type="entry name" value="RNA PROCESSING PROTEIN LD23810P"/>
    <property type="match status" value="1"/>
</dbReference>
<feature type="domain" description="SURP motif" evidence="4">
    <location>
        <begin position="148"/>
        <end position="190"/>
    </location>
</feature>
<proteinExistence type="predicted"/>
<dbReference type="GO" id="GO:0005634">
    <property type="term" value="C:nucleus"/>
    <property type="evidence" value="ECO:0007669"/>
    <property type="project" value="TreeGrafter"/>
</dbReference>
<dbReference type="Pfam" id="PF00076">
    <property type="entry name" value="RRM_1"/>
    <property type="match status" value="1"/>
</dbReference>
<dbReference type="Pfam" id="PF01805">
    <property type="entry name" value="Surp"/>
    <property type="match status" value="1"/>
</dbReference>
<feature type="compositionally biased region" description="Basic and acidic residues" evidence="2">
    <location>
        <begin position="623"/>
        <end position="681"/>
    </location>
</feature>
<feature type="compositionally biased region" description="Basic and acidic residues" evidence="2">
    <location>
        <begin position="695"/>
        <end position="721"/>
    </location>
</feature>
<dbReference type="CDD" id="cd00590">
    <property type="entry name" value="RRM_SF"/>
    <property type="match status" value="1"/>
</dbReference>
<reference evidence="6" key="1">
    <citation type="submission" date="2021-01" db="EMBL/GenBank/DDBJ databases">
        <authorList>
            <consortium name="Genoscope - CEA"/>
            <person name="William W."/>
        </authorList>
    </citation>
    <scope>NUCLEOTIDE SEQUENCE</scope>
</reference>
<dbReference type="PROSITE" id="PS50128">
    <property type="entry name" value="SURP"/>
    <property type="match status" value="1"/>
</dbReference>
<accession>A0A8S1XIH9</accession>
<keyword evidence="7" id="KW-1185">Reference proteome</keyword>
<evidence type="ECO:0000259" key="5">
    <source>
        <dbReference type="PROSITE" id="PS51391"/>
    </source>
</evidence>
<dbReference type="GO" id="GO:0003723">
    <property type="term" value="F:RNA binding"/>
    <property type="evidence" value="ECO:0007669"/>
    <property type="project" value="UniProtKB-UniRule"/>
</dbReference>
<dbReference type="PROSITE" id="PS51391">
    <property type="entry name" value="CID"/>
    <property type="match status" value="1"/>
</dbReference>
<dbReference type="PROSITE" id="PS50102">
    <property type="entry name" value="RRM"/>
    <property type="match status" value="1"/>
</dbReference>
<evidence type="ECO:0000313" key="7">
    <source>
        <dbReference type="Proteomes" id="UP000689195"/>
    </source>
</evidence>
<dbReference type="SMART" id="SM00582">
    <property type="entry name" value="RPR"/>
    <property type="match status" value="1"/>
</dbReference>
<dbReference type="InterPro" id="IPR051485">
    <property type="entry name" value="SR-CTD_assoc_factor"/>
</dbReference>
<dbReference type="Proteomes" id="UP000689195">
    <property type="component" value="Unassembled WGS sequence"/>
</dbReference>
<gene>
    <name evidence="6" type="ORF">PPENT_87.1.T1260064</name>
</gene>
<dbReference type="PANTHER" id="PTHR23140:SF0">
    <property type="entry name" value="U2 SNRNP-ASSOCIATED SURP MOTIF-CONTAINING PROTEIN"/>
    <property type="match status" value="1"/>
</dbReference>
<organism evidence="6 7">
    <name type="scientific">Paramecium pentaurelia</name>
    <dbReference type="NCBI Taxonomy" id="43138"/>
    <lineage>
        <taxon>Eukaryota</taxon>
        <taxon>Sar</taxon>
        <taxon>Alveolata</taxon>
        <taxon>Ciliophora</taxon>
        <taxon>Intramacronucleata</taxon>
        <taxon>Oligohymenophorea</taxon>
        <taxon>Peniculida</taxon>
        <taxon>Parameciidae</taxon>
        <taxon>Paramecium</taxon>
    </lineage>
</organism>
<dbReference type="Pfam" id="PF04818">
    <property type="entry name" value="CID"/>
    <property type="match status" value="1"/>
</dbReference>
<dbReference type="SMART" id="SM00648">
    <property type="entry name" value="SWAP"/>
    <property type="match status" value="1"/>
</dbReference>
<keyword evidence="1" id="KW-0694">RNA-binding</keyword>
<dbReference type="GO" id="GO:0006396">
    <property type="term" value="P:RNA processing"/>
    <property type="evidence" value="ECO:0007669"/>
    <property type="project" value="InterPro"/>
</dbReference>
<dbReference type="AlphaFoldDB" id="A0A8S1XIH9"/>
<protein>
    <submittedName>
        <fullName evidence="6">Uncharacterized protein</fullName>
    </submittedName>
</protein>
<evidence type="ECO:0000259" key="4">
    <source>
        <dbReference type="PROSITE" id="PS50128"/>
    </source>
</evidence>
<feature type="region of interest" description="Disordered" evidence="2">
    <location>
        <begin position="623"/>
        <end position="742"/>
    </location>
</feature>
<evidence type="ECO:0000313" key="6">
    <source>
        <dbReference type="EMBL" id="CAD8200935.1"/>
    </source>
</evidence>
<dbReference type="InterPro" id="IPR006569">
    <property type="entry name" value="CID_dom"/>
</dbReference>
<comment type="caution">
    <text evidence="6">The sequence shown here is derived from an EMBL/GenBank/DDBJ whole genome shotgun (WGS) entry which is preliminary data.</text>
</comment>